<evidence type="ECO:0000256" key="1">
    <source>
        <dbReference type="ARBA" id="ARBA00004167"/>
    </source>
</evidence>
<evidence type="ECO:0000256" key="6">
    <source>
        <dbReference type="ARBA" id="ARBA00023136"/>
    </source>
</evidence>
<keyword evidence="13" id="KW-1185">Reference proteome</keyword>
<evidence type="ECO:0000313" key="13">
    <source>
        <dbReference type="Proteomes" id="UP000054396"/>
    </source>
</evidence>
<name>A0A0W7WNT2_9RHOB</name>
<dbReference type="InterPro" id="IPR018764">
    <property type="entry name" value="RskA_C"/>
</dbReference>
<sequence>MSDQDDTDLDEGLPGGWQAAAAEYALGLLEGAERQDFEARLAQDPDLRQDVAAWTEYFTTFTDQIAEETPPPALLRRIEAEAFGPPPTPLWRQVLPYLAGAVAGAAMAWAVFVSGVLETGVAEIRAELEPAQGDLVFAVRIDPPTHTMAVDYVSGTIPEDRVLELWLIPQDANPISLGVMSEAGNLVVVLPDLLAERVPGATLAVSDEPPGGSPTGQPTGRVQAAGEPVPL</sequence>
<comment type="subcellular location">
    <subcellularLocation>
        <location evidence="2">Cell membrane</location>
    </subcellularLocation>
    <subcellularLocation>
        <location evidence="1">Membrane</location>
        <topology evidence="1">Single-pass membrane protein</topology>
    </subcellularLocation>
</comment>
<dbReference type="InterPro" id="IPR051474">
    <property type="entry name" value="Anti-sigma-K/W_factor"/>
</dbReference>
<evidence type="ECO:0000256" key="7">
    <source>
        <dbReference type="ARBA" id="ARBA00029829"/>
    </source>
</evidence>
<dbReference type="AlphaFoldDB" id="A0A0W7WNT2"/>
<evidence type="ECO:0000256" key="9">
    <source>
        <dbReference type="SAM" id="MobiDB-lite"/>
    </source>
</evidence>
<dbReference type="InterPro" id="IPR041916">
    <property type="entry name" value="Anti_sigma_zinc_sf"/>
</dbReference>
<dbReference type="GO" id="GO:0016989">
    <property type="term" value="F:sigma factor antagonist activity"/>
    <property type="evidence" value="ECO:0007669"/>
    <property type="project" value="TreeGrafter"/>
</dbReference>
<dbReference type="Gene3D" id="1.10.10.1320">
    <property type="entry name" value="Anti-sigma factor, zinc-finger domain"/>
    <property type="match status" value="1"/>
</dbReference>
<gene>
    <name evidence="12" type="ORF">AVJ23_00520</name>
</gene>
<dbReference type="OrthoDB" id="9816387at2"/>
<dbReference type="STRING" id="1685382.AVJ23_00520"/>
<feature type="region of interest" description="Disordered" evidence="9">
    <location>
        <begin position="203"/>
        <end position="231"/>
    </location>
</feature>
<evidence type="ECO:0000256" key="3">
    <source>
        <dbReference type="ARBA" id="ARBA00022475"/>
    </source>
</evidence>
<dbReference type="GO" id="GO:0006417">
    <property type="term" value="P:regulation of translation"/>
    <property type="evidence" value="ECO:0007669"/>
    <property type="project" value="TreeGrafter"/>
</dbReference>
<dbReference type="Pfam" id="PF10099">
    <property type="entry name" value="RskA_C"/>
    <property type="match status" value="1"/>
</dbReference>
<organism evidence="12 13">
    <name type="scientific">Pseudoponticoccus marisrubri</name>
    <dbReference type="NCBI Taxonomy" id="1685382"/>
    <lineage>
        <taxon>Bacteria</taxon>
        <taxon>Pseudomonadati</taxon>
        <taxon>Pseudomonadota</taxon>
        <taxon>Alphaproteobacteria</taxon>
        <taxon>Rhodobacterales</taxon>
        <taxon>Roseobacteraceae</taxon>
        <taxon>Pseudoponticoccus</taxon>
    </lineage>
</organism>
<accession>A0A0W7WNT2</accession>
<evidence type="ECO:0000256" key="8">
    <source>
        <dbReference type="ARBA" id="ARBA00030803"/>
    </source>
</evidence>
<dbReference type="PANTHER" id="PTHR37461:SF1">
    <property type="entry name" value="ANTI-SIGMA-K FACTOR RSKA"/>
    <property type="match status" value="1"/>
</dbReference>
<reference evidence="12 13" key="1">
    <citation type="submission" date="2015-12" db="EMBL/GenBank/DDBJ databases">
        <authorList>
            <person name="Shamseldin A."/>
            <person name="Moawad H."/>
            <person name="Abd El-Rahim W.M."/>
            <person name="Sadowsky M.J."/>
        </authorList>
    </citation>
    <scope>NUCLEOTIDE SEQUENCE [LARGE SCALE GENOMIC DNA]</scope>
    <source>
        <strain evidence="12 13">SJ5A-1</strain>
    </source>
</reference>
<evidence type="ECO:0000256" key="4">
    <source>
        <dbReference type="ARBA" id="ARBA00022692"/>
    </source>
</evidence>
<keyword evidence="6 10" id="KW-0472">Membrane</keyword>
<protein>
    <recommendedName>
        <fullName evidence="8">Regulator of SigK</fullName>
    </recommendedName>
    <alternativeName>
        <fullName evidence="7">Sigma-K anti-sigma factor RskA</fullName>
    </alternativeName>
</protein>
<keyword evidence="5 10" id="KW-1133">Transmembrane helix</keyword>
<feature type="domain" description="Anti-sigma K factor RskA C-terminal" evidence="11">
    <location>
        <begin position="105"/>
        <end position="222"/>
    </location>
</feature>
<proteinExistence type="predicted"/>
<evidence type="ECO:0000256" key="2">
    <source>
        <dbReference type="ARBA" id="ARBA00004236"/>
    </source>
</evidence>
<dbReference type="PANTHER" id="PTHR37461">
    <property type="entry name" value="ANTI-SIGMA-K FACTOR RSKA"/>
    <property type="match status" value="1"/>
</dbReference>
<comment type="caution">
    <text evidence="12">The sequence shown here is derived from an EMBL/GenBank/DDBJ whole genome shotgun (WGS) entry which is preliminary data.</text>
</comment>
<keyword evidence="4 10" id="KW-0812">Transmembrane</keyword>
<dbReference type="GO" id="GO:0005886">
    <property type="term" value="C:plasma membrane"/>
    <property type="evidence" value="ECO:0007669"/>
    <property type="project" value="UniProtKB-SubCell"/>
</dbReference>
<dbReference type="Proteomes" id="UP000054396">
    <property type="component" value="Unassembled WGS sequence"/>
</dbReference>
<feature type="transmembrane region" description="Helical" evidence="10">
    <location>
        <begin position="94"/>
        <end position="117"/>
    </location>
</feature>
<evidence type="ECO:0000256" key="5">
    <source>
        <dbReference type="ARBA" id="ARBA00022989"/>
    </source>
</evidence>
<evidence type="ECO:0000256" key="10">
    <source>
        <dbReference type="SAM" id="Phobius"/>
    </source>
</evidence>
<keyword evidence="3" id="KW-1003">Cell membrane</keyword>
<dbReference type="RefSeq" id="WP_058860204.1">
    <property type="nucleotide sequence ID" value="NZ_LPXO01000001.1"/>
</dbReference>
<evidence type="ECO:0000313" key="12">
    <source>
        <dbReference type="EMBL" id="KUF12254.1"/>
    </source>
</evidence>
<evidence type="ECO:0000259" key="11">
    <source>
        <dbReference type="Pfam" id="PF10099"/>
    </source>
</evidence>
<dbReference type="EMBL" id="LPXO01000001">
    <property type="protein sequence ID" value="KUF12254.1"/>
    <property type="molecule type" value="Genomic_DNA"/>
</dbReference>